<evidence type="ECO:0000313" key="5">
    <source>
        <dbReference type="Proteomes" id="UP000593591"/>
    </source>
</evidence>
<dbReference type="InterPro" id="IPR008979">
    <property type="entry name" value="Galactose-bd-like_sf"/>
</dbReference>
<dbReference type="Proteomes" id="UP000593591">
    <property type="component" value="Chromosome"/>
</dbReference>
<dbReference type="EMBL" id="CP031517">
    <property type="protein sequence ID" value="QOS38999.1"/>
    <property type="molecule type" value="Genomic_DNA"/>
</dbReference>
<evidence type="ECO:0000256" key="2">
    <source>
        <dbReference type="SAM" id="SignalP"/>
    </source>
</evidence>
<feature type="compositionally biased region" description="Low complexity" evidence="1">
    <location>
        <begin position="25"/>
        <end position="49"/>
    </location>
</feature>
<dbReference type="InterPro" id="IPR008964">
    <property type="entry name" value="Invasin/intimin_cell_adhesion"/>
</dbReference>
<protein>
    <recommendedName>
        <fullName evidence="3">BIG2 domain-containing protein</fullName>
    </recommendedName>
</protein>
<proteinExistence type="predicted"/>
<feature type="domain" description="BIG2" evidence="3">
    <location>
        <begin position="160"/>
        <end position="216"/>
    </location>
</feature>
<feature type="signal peptide" evidence="2">
    <location>
        <begin position="1"/>
        <end position="18"/>
    </location>
</feature>
<evidence type="ECO:0000259" key="3">
    <source>
        <dbReference type="Pfam" id="PF02368"/>
    </source>
</evidence>
<dbReference type="PROSITE" id="PS51257">
    <property type="entry name" value="PROKAR_LIPOPROTEIN"/>
    <property type="match status" value="1"/>
</dbReference>
<dbReference type="Gene3D" id="2.60.40.1080">
    <property type="match status" value="1"/>
</dbReference>
<dbReference type="AlphaFoldDB" id="A0A7M1XHT2"/>
<dbReference type="KEGG" id="trc:DYE49_00425"/>
<feature type="compositionally biased region" description="Low complexity" evidence="1">
    <location>
        <begin position="66"/>
        <end position="101"/>
    </location>
</feature>
<dbReference type="SUPFAM" id="SSF49785">
    <property type="entry name" value="Galactose-binding domain-like"/>
    <property type="match status" value="1"/>
</dbReference>
<gene>
    <name evidence="4" type="ORF">DYE49_00425</name>
</gene>
<reference evidence="4 5" key="1">
    <citation type="submission" date="2018-08" db="EMBL/GenBank/DDBJ databases">
        <title>The first complete genome of Treponema rectale (CHPAT), a commensal spirochete of the bovine rectum.</title>
        <authorList>
            <person name="Staton G.J."/>
            <person name="Clegg S.R."/>
            <person name="Carter S.D."/>
            <person name="Radford A.D."/>
            <person name="Darby A."/>
            <person name="Hall N."/>
            <person name="Birtles R.J."/>
            <person name="Evans N.J."/>
        </authorList>
    </citation>
    <scope>NUCLEOTIDE SEQUENCE [LARGE SCALE GENOMIC DNA]</scope>
    <source>
        <strain evidence="4 5">CHPA</strain>
    </source>
</reference>
<dbReference type="Pfam" id="PF02368">
    <property type="entry name" value="Big_2"/>
    <property type="match status" value="1"/>
</dbReference>
<dbReference type="SUPFAM" id="SSF49373">
    <property type="entry name" value="Invasin/intimin cell-adhesion fragments"/>
    <property type="match status" value="1"/>
</dbReference>
<dbReference type="Gene3D" id="2.60.120.260">
    <property type="entry name" value="Galactose-binding domain-like"/>
    <property type="match status" value="2"/>
</dbReference>
<evidence type="ECO:0000256" key="1">
    <source>
        <dbReference type="SAM" id="MobiDB-lite"/>
    </source>
</evidence>
<feature type="region of interest" description="Disordered" evidence="1">
    <location>
        <begin position="25"/>
        <end position="144"/>
    </location>
</feature>
<feature type="chain" id="PRO_5032542972" description="BIG2 domain-containing protein" evidence="2">
    <location>
        <begin position="19"/>
        <end position="591"/>
    </location>
</feature>
<sequence>MKKKNISLFTLLSFALVACVTQPISNSSKFEPSSTSSFTSSTSTDSYDSTTKEETSNLPEESSTKPSSSINDTSSLLISSNDSESSSLPESSSLSDSGNPSAELPISSDEPSNSSTIDSSYMDSSEEISSTPESSVEPEPPSSVEEITYELSEINGKNQVKEDDYIQLSSLLTTNGDNTEITWVSLDENIAKVDSSGKVTGIQAGKVTIQVYANGNPSIYKEKEIEVLPLTIMEKYGLHELKYLTDDDENHTFDQNNLGYIYDFEDIPAEDRTGDVALDIAKETKSNMHNGGGFNRFRKGSTITARIQSTLDTSALLSIALCNDNSKVIPISSTDNNGLDVYYGTDIDSLTEITPVSYSRTGVNSSNWSAYKEYVIGEVKLKTGLNYIKFTTGSTAAFNIDYFTLVNPIKVFPISGNDTNLINHKYEADYSYSVDDEIIKDETTGNYTLSHPISFIQAEDLDHSSDVQQEDQVLASNGKCTKYFQKNSTLSLTIDAENDQDVLLRLSGAVSDGRFHALDDMFEIHYGETEEQSNTVNLFDRYFEGQVGWGKFIDFHVGQISLKSGLNYITIKGLASSNLDYIQFVSPTTNL</sequence>
<name>A0A7M1XHT2_9SPIR</name>
<organism evidence="4 5">
    <name type="scientific">Treponema rectale</name>
    <dbReference type="NCBI Taxonomy" id="744512"/>
    <lineage>
        <taxon>Bacteria</taxon>
        <taxon>Pseudomonadati</taxon>
        <taxon>Spirochaetota</taxon>
        <taxon>Spirochaetia</taxon>
        <taxon>Spirochaetales</taxon>
        <taxon>Treponemataceae</taxon>
        <taxon>Treponema</taxon>
    </lineage>
</organism>
<evidence type="ECO:0000313" key="4">
    <source>
        <dbReference type="EMBL" id="QOS38999.1"/>
    </source>
</evidence>
<accession>A0A7M1XHT2</accession>
<keyword evidence="2" id="KW-0732">Signal</keyword>
<feature type="compositionally biased region" description="Low complexity" evidence="1">
    <location>
        <begin position="112"/>
        <end position="144"/>
    </location>
</feature>
<dbReference type="InterPro" id="IPR003343">
    <property type="entry name" value="Big_2"/>
</dbReference>